<comment type="cofactor">
    <cofactor evidence="12 13 14">
        <name>Zn(2+)</name>
        <dbReference type="ChEBI" id="CHEBI:29105"/>
    </cofactor>
    <text evidence="12 13 14">Binds 1 zinc ion per monomer.</text>
</comment>
<keyword evidence="2 12" id="KW-0639">Primosome</keyword>
<evidence type="ECO:0000256" key="6">
    <source>
        <dbReference type="ARBA" id="ARBA00022723"/>
    </source>
</evidence>
<keyword evidence="7 12" id="KW-0863">Zinc-finger</keyword>
<dbReference type="InterPro" id="IPR016136">
    <property type="entry name" value="DNA_helicase_N/primase_C"/>
</dbReference>
<evidence type="ECO:0000256" key="2">
    <source>
        <dbReference type="ARBA" id="ARBA00022515"/>
    </source>
</evidence>
<proteinExistence type="inferred from homology"/>
<dbReference type="Gene3D" id="3.90.580.10">
    <property type="entry name" value="Zinc finger, CHC2-type domain"/>
    <property type="match status" value="1"/>
</dbReference>
<evidence type="ECO:0000256" key="7">
    <source>
        <dbReference type="ARBA" id="ARBA00022771"/>
    </source>
</evidence>
<dbReference type="PIRSF" id="PIRSF002811">
    <property type="entry name" value="DnaG"/>
    <property type="match status" value="1"/>
</dbReference>
<dbReference type="InterPro" id="IPR030846">
    <property type="entry name" value="DnaG_bac"/>
</dbReference>
<dbReference type="FunFam" id="3.40.1360.10:FF:000002">
    <property type="entry name" value="DNA primase"/>
    <property type="match status" value="1"/>
</dbReference>
<comment type="function">
    <text evidence="12 13">RNA polymerase that catalyzes the synthesis of short RNA molecules used as primers for DNA polymerase during DNA replication.</text>
</comment>
<dbReference type="GO" id="GO:0000428">
    <property type="term" value="C:DNA-directed RNA polymerase complex"/>
    <property type="evidence" value="ECO:0007669"/>
    <property type="project" value="UniProtKB-KW"/>
</dbReference>
<comment type="caution">
    <text evidence="17">The sequence shown here is derived from an EMBL/GenBank/DDBJ whole genome shotgun (WGS) entry which is preliminary data.</text>
</comment>
<feature type="zinc finger region" description="CHC2-type" evidence="12 14">
    <location>
        <begin position="40"/>
        <end position="64"/>
    </location>
</feature>
<dbReference type="Gene3D" id="1.10.860.10">
    <property type="entry name" value="DNAb Helicase, Chain A"/>
    <property type="match status" value="1"/>
</dbReference>
<comment type="catalytic activity">
    <reaction evidence="12">
        <text>ssDNA + n NTP = ssDNA/pppN(pN)n-1 hybrid + (n-1) diphosphate.</text>
        <dbReference type="EC" id="2.7.7.101"/>
    </reaction>
</comment>
<comment type="domain">
    <text evidence="12">Contains an N-terminal zinc-binding domain, a central core domain that contains the primase activity, and a C-terminal DnaB-binding domain.</text>
</comment>
<keyword evidence="1 12" id="KW-0240">DNA-directed RNA polymerase</keyword>
<keyword evidence="8 12" id="KW-0862">Zinc</keyword>
<evidence type="ECO:0000256" key="10">
    <source>
        <dbReference type="ARBA" id="ARBA00023125"/>
    </source>
</evidence>
<dbReference type="GO" id="GO:0005737">
    <property type="term" value="C:cytoplasm"/>
    <property type="evidence" value="ECO:0007669"/>
    <property type="project" value="TreeGrafter"/>
</dbReference>
<dbReference type="FunFam" id="3.90.580.10:FF:000001">
    <property type="entry name" value="DNA primase"/>
    <property type="match status" value="1"/>
</dbReference>
<gene>
    <name evidence="12" type="primary">dnaG</name>
    <name evidence="17" type="ORF">ESZ50_00460</name>
</gene>
<dbReference type="InterPro" id="IPR006171">
    <property type="entry name" value="TOPRIM_dom"/>
</dbReference>
<evidence type="ECO:0000256" key="3">
    <source>
        <dbReference type="ARBA" id="ARBA00022679"/>
    </source>
</evidence>
<evidence type="ECO:0000256" key="5">
    <source>
        <dbReference type="ARBA" id="ARBA00022705"/>
    </source>
</evidence>
<dbReference type="Proteomes" id="UP000371977">
    <property type="component" value="Unassembled WGS sequence"/>
</dbReference>
<dbReference type="Pfam" id="PF13155">
    <property type="entry name" value="Toprim_2"/>
    <property type="match status" value="1"/>
</dbReference>
<keyword evidence="11 12" id="KW-0804">Transcription</keyword>
<dbReference type="OrthoDB" id="9803773at2"/>
<dbReference type="GO" id="GO:0003677">
    <property type="term" value="F:DNA binding"/>
    <property type="evidence" value="ECO:0007669"/>
    <property type="project" value="UniProtKB-KW"/>
</dbReference>
<dbReference type="PANTHER" id="PTHR30313:SF2">
    <property type="entry name" value="DNA PRIMASE"/>
    <property type="match status" value="1"/>
</dbReference>
<dbReference type="HAMAP" id="MF_00974">
    <property type="entry name" value="DNA_primase_DnaG"/>
    <property type="match status" value="1"/>
</dbReference>
<organism evidence="17 18">
    <name type="scientific">Weissella muntiaci</name>
    <dbReference type="NCBI Taxonomy" id="2508881"/>
    <lineage>
        <taxon>Bacteria</taxon>
        <taxon>Bacillati</taxon>
        <taxon>Bacillota</taxon>
        <taxon>Bacilli</taxon>
        <taxon>Lactobacillales</taxon>
        <taxon>Lactobacillaceae</taxon>
        <taxon>Weissella</taxon>
    </lineage>
</organism>
<dbReference type="GO" id="GO:0008270">
    <property type="term" value="F:zinc ion binding"/>
    <property type="evidence" value="ECO:0007669"/>
    <property type="project" value="UniProtKB-UniRule"/>
</dbReference>
<feature type="region of interest" description="Disordered" evidence="15">
    <location>
        <begin position="443"/>
        <end position="465"/>
    </location>
</feature>
<dbReference type="GO" id="GO:0006269">
    <property type="term" value="P:DNA replication, synthesis of primer"/>
    <property type="evidence" value="ECO:0007669"/>
    <property type="project" value="UniProtKB-UniRule"/>
</dbReference>
<dbReference type="SMART" id="SM00493">
    <property type="entry name" value="TOPRIM"/>
    <property type="match status" value="1"/>
</dbReference>
<evidence type="ECO:0000313" key="18">
    <source>
        <dbReference type="Proteomes" id="UP000371977"/>
    </source>
</evidence>
<dbReference type="PROSITE" id="PS50880">
    <property type="entry name" value="TOPRIM"/>
    <property type="match status" value="1"/>
</dbReference>
<dbReference type="Gene3D" id="3.90.980.10">
    <property type="entry name" value="DNA primase, catalytic core, N-terminal domain"/>
    <property type="match status" value="1"/>
</dbReference>
<dbReference type="InterPro" id="IPR002694">
    <property type="entry name" value="Znf_CHC2"/>
</dbReference>
<dbReference type="InterPro" id="IPR034151">
    <property type="entry name" value="TOPRIM_DnaG_bac"/>
</dbReference>
<comment type="similarity">
    <text evidence="12 13">Belongs to the DnaG primase family.</text>
</comment>
<dbReference type="AlphaFoldDB" id="A0A6C2CC01"/>
<evidence type="ECO:0000256" key="8">
    <source>
        <dbReference type="ARBA" id="ARBA00022833"/>
    </source>
</evidence>
<evidence type="ECO:0000256" key="15">
    <source>
        <dbReference type="SAM" id="MobiDB-lite"/>
    </source>
</evidence>
<keyword evidence="5 12" id="KW-0235">DNA replication</keyword>
<dbReference type="InterPro" id="IPR036977">
    <property type="entry name" value="DNA_primase_Znf_CHC2"/>
</dbReference>
<dbReference type="Pfam" id="PF01807">
    <property type="entry name" value="Zn_ribbon_DnaG"/>
    <property type="match status" value="1"/>
</dbReference>
<evidence type="ECO:0000313" key="17">
    <source>
        <dbReference type="EMBL" id="TYC51039.1"/>
    </source>
</evidence>
<dbReference type="CDD" id="cd03364">
    <property type="entry name" value="TOPRIM_DnaG_primases"/>
    <property type="match status" value="1"/>
</dbReference>
<dbReference type="GO" id="GO:1990077">
    <property type="term" value="C:primosome complex"/>
    <property type="evidence" value="ECO:0007669"/>
    <property type="project" value="UniProtKB-KW"/>
</dbReference>
<keyword evidence="4 12" id="KW-0548">Nucleotidyltransferase</keyword>
<dbReference type="Pfam" id="PF10410">
    <property type="entry name" value="DnaB_bind"/>
    <property type="match status" value="1"/>
</dbReference>
<dbReference type="SUPFAM" id="SSF57783">
    <property type="entry name" value="Zinc beta-ribbon"/>
    <property type="match status" value="1"/>
</dbReference>
<evidence type="ECO:0000256" key="9">
    <source>
        <dbReference type="ARBA" id="ARBA00022842"/>
    </source>
</evidence>
<keyword evidence="6 12" id="KW-0479">Metal-binding</keyword>
<dbReference type="RefSeq" id="WP_148621625.1">
    <property type="nucleotide sequence ID" value="NZ_SDGZ01000003.1"/>
</dbReference>
<dbReference type="PANTHER" id="PTHR30313">
    <property type="entry name" value="DNA PRIMASE"/>
    <property type="match status" value="1"/>
</dbReference>
<protein>
    <recommendedName>
        <fullName evidence="12 13">DNA primase</fullName>
        <ecNumber evidence="12">2.7.7.101</ecNumber>
    </recommendedName>
</protein>
<dbReference type="InterPro" id="IPR037068">
    <property type="entry name" value="DNA_primase_core_N_sf"/>
</dbReference>
<evidence type="ECO:0000256" key="11">
    <source>
        <dbReference type="ARBA" id="ARBA00023163"/>
    </source>
</evidence>
<evidence type="ECO:0000256" key="13">
    <source>
        <dbReference type="PIRNR" id="PIRNR002811"/>
    </source>
</evidence>
<dbReference type="InterPro" id="IPR006295">
    <property type="entry name" value="DNA_primase_DnaG"/>
</dbReference>
<dbReference type="InterPro" id="IPR050219">
    <property type="entry name" value="DnaG_primase"/>
</dbReference>
<evidence type="ECO:0000256" key="12">
    <source>
        <dbReference type="HAMAP-Rule" id="MF_00974"/>
    </source>
</evidence>
<dbReference type="GO" id="GO:0003899">
    <property type="term" value="F:DNA-directed RNA polymerase activity"/>
    <property type="evidence" value="ECO:0007669"/>
    <property type="project" value="UniProtKB-UniRule"/>
</dbReference>
<sequence length="625" mass="70567">MASRVPEELVEEIRQKVNIVDVVSPYVQLRKRGRNLFGICPWHEERTGSFTVNEDKQIFHCFSCGRGGNVFNFMMEIENLSFPQAVAKVAPFAGVNVDDSLVNNGRTENVSADVRELRELYADATKLYHHLLVNTAAGEQGLNYLHGRGLDDGTIDAFMLGFAPEGNVLLNFFTEQGRDYQLLRRSELFVERDDGSLVDRFSNRILFTIRDRSGHPIAYSGRKMSSDDDQPKYINSPESPLFNKSQELFNFDLARNGIRQAKEVILLEGYMDVIAAFQAGVTNTVASMGTSLTPEQVQILGRNAEKIFISYDADHAGQAATKRALDMIQKDGKMAAQVVHIPGTQDPDEFFRAEGADAFKSLLQKNVETPVAFGLRYLRDGRDLSNQQEQLSYISDAIKLIAGEREPVVRDRFLRQLADEFSISLPALNEQLRPLLLQQTANRTHQSNQNENRGNSTNYSSADRSQEEFVSSQPQLVSGVEMAQLILLDWMLKDQEVWLQVTANPAFHFSDSNFETLVMLASAYKAEHNNTTTVDLASFMDYVRRPELTRILASFDSIADDLLTDRTKVADYIEVIMNKLPLSDKIKTLRREYLEAKQTGDIARLRQKGAELMSALKQQEAARYE</sequence>
<keyword evidence="18" id="KW-1185">Reference proteome</keyword>
<keyword evidence="3 12" id="KW-0808">Transferase</keyword>
<dbReference type="InterPro" id="IPR019475">
    <property type="entry name" value="DNA_primase_DnaB-bd"/>
</dbReference>
<evidence type="ECO:0000259" key="16">
    <source>
        <dbReference type="PROSITE" id="PS50880"/>
    </source>
</evidence>
<dbReference type="SUPFAM" id="SSF56731">
    <property type="entry name" value="DNA primase core"/>
    <property type="match status" value="1"/>
</dbReference>
<dbReference type="EMBL" id="SDGZ01000003">
    <property type="protein sequence ID" value="TYC51039.1"/>
    <property type="molecule type" value="Genomic_DNA"/>
</dbReference>
<reference evidence="17 18" key="1">
    <citation type="submission" date="2019-01" db="EMBL/GenBank/DDBJ databases">
        <title>Weissella sp. nov., a novel lactic acid bacterium isolated from animal feces.</title>
        <authorList>
            <person name="Wang L.-T."/>
        </authorList>
    </citation>
    <scope>NUCLEOTIDE SEQUENCE [LARGE SCALE GENOMIC DNA]</scope>
    <source>
        <strain evidence="17 18">8H-2</strain>
    </source>
</reference>
<dbReference type="NCBIfam" id="TIGR01391">
    <property type="entry name" value="dnaG"/>
    <property type="match status" value="1"/>
</dbReference>
<dbReference type="Gene3D" id="3.40.1360.10">
    <property type="match status" value="1"/>
</dbReference>
<evidence type="ECO:0000256" key="4">
    <source>
        <dbReference type="ARBA" id="ARBA00022695"/>
    </source>
</evidence>
<dbReference type="Pfam" id="PF08275">
    <property type="entry name" value="DNAG_N"/>
    <property type="match status" value="1"/>
</dbReference>
<keyword evidence="10 12" id="KW-0238">DNA-binding</keyword>
<dbReference type="EC" id="2.7.7.101" evidence="12"/>
<evidence type="ECO:0000256" key="14">
    <source>
        <dbReference type="PIRSR" id="PIRSR002811-1"/>
    </source>
</evidence>
<dbReference type="InterPro" id="IPR013264">
    <property type="entry name" value="DNAG_N"/>
</dbReference>
<name>A0A6C2CC01_9LACO</name>
<comment type="subunit">
    <text evidence="12">Monomer. Interacts with DnaB.</text>
</comment>
<feature type="domain" description="Toprim" evidence="16">
    <location>
        <begin position="262"/>
        <end position="343"/>
    </location>
</feature>
<keyword evidence="9" id="KW-0460">Magnesium</keyword>
<dbReference type="SMART" id="SM00400">
    <property type="entry name" value="ZnF_CHCC"/>
    <property type="match status" value="1"/>
</dbReference>
<accession>A0A6C2CC01</accession>
<evidence type="ECO:0000256" key="1">
    <source>
        <dbReference type="ARBA" id="ARBA00022478"/>
    </source>
</evidence>